<dbReference type="Pfam" id="PF04093">
    <property type="entry name" value="MreD"/>
    <property type="match status" value="1"/>
</dbReference>
<evidence type="ECO:0000313" key="10">
    <source>
        <dbReference type="EMBL" id="PCJ42611.1"/>
    </source>
</evidence>
<protein>
    <recommendedName>
        <fullName evidence="8">Rod shape-determining protein MreD</fullName>
    </recommendedName>
</protein>
<keyword evidence="4 9" id="KW-0812">Transmembrane</keyword>
<gene>
    <name evidence="10" type="primary">mreD</name>
    <name evidence="10" type="ORF">COA71_03625</name>
</gene>
<evidence type="ECO:0000256" key="5">
    <source>
        <dbReference type="ARBA" id="ARBA00022960"/>
    </source>
</evidence>
<dbReference type="PANTHER" id="PTHR37484:SF1">
    <property type="entry name" value="ROD SHAPE-DETERMINING PROTEIN MRED"/>
    <property type="match status" value="1"/>
</dbReference>
<evidence type="ECO:0000256" key="2">
    <source>
        <dbReference type="ARBA" id="ARBA00007776"/>
    </source>
</evidence>
<evidence type="ECO:0000256" key="6">
    <source>
        <dbReference type="ARBA" id="ARBA00022989"/>
    </source>
</evidence>
<reference evidence="11" key="1">
    <citation type="submission" date="2017-08" db="EMBL/GenBank/DDBJ databases">
        <title>A dynamic microbial community with high functional redundancy inhabits the cold, oxic subseafloor aquifer.</title>
        <authorList>
            <person name="Tully B.J."/>
            <person name="Wheat C.G."/>
            <person name="Glazer B.T."/>
            <person name="Huber J.A."/>
        </authorList>
    </citation>
    <scope>NUCLEOTIDE SEQUENCE [LARGE SCALE GENOMIC DNA]</scope>
</reference>
<keyword evidence="5 8" id="KW-0133">Cell shape</keyword>
<dbReference type="GO" id="GO:0005886">
    <property type="term" value="C:plasma membrane"/>
    <property type="evidence" value="ECO:0007669"/>
    <property type="project" value="UniProtKB-SubCell"/>
</dbReference>
<accession>A0A2A5CGI4</accession>
<comment type="function">
    <text evidence="8">Involved in formation of the rod shape of the cell. May also contribute to regulation of formation of penicillin-binding proteins.</text>
</comment>
<proteinExistence type="inferred from homology"/>
<feature type="transmembrane region" description="Helical" evidence="9">
    <location>
        <begin position="12"/>
        <end position="31"/>
    </location>
</feature>
<feature type="transmembrane region" description="Helical" evidence="9">
    <location>
        <begin position="108"/>
        <end position="126"/>
    </location>
</feature>
<sequence length="167" mass="18916">MAGSATLRVSHGIWVVLASFLVASLMLVMPLPDWLEYYRPEWMALAVIYWAIALPHRFGLVSAWILGFFVDVLEGSLLGLNGLVLALVAYLALSLYQRLRMFTMLQQASTVFMLIGLHQLVSFWVLTVSSQNTSPNLMFLVSAVTSAIVWPLVFYLLRYLRRSFRVV</sequence>
<dbReference type="NCBIfam" id="TIGR03426">
    <property type="entry name" value="shape_MreD"/>
    <property type="match status" value="1"/>
</dbReference>
<evidence type="ECO:0000313" key="11">
    <source>
        <dbReference type="Proteomes" id="UP000228987"/>
    </source>
</evidence>
<evidence type="ECO:0000256" key="1">
    <source>
        <dbReference type="ARBA" id="ARBA00004651"/>
    </source>
</evidence>
<dbReference type="AlphaFoldDB" id="A0A2A5CGI4"/>
<dbReference type="PIRSF" id="PIRSF018472">
    <property type="entry name" value="MreD_proteobac"/>
    <property type="match status" value="1"/>
</dbReference>
<keyword evidence="8" id="KW-0997">Cell inner membrane</keyword>
<feature type="transmembrane region" description="Helical" evidence="9">
    <location>
        <begin position="43"/>
        <end position="70"/>
    </location>
</feature>
<evidence type="ECO:0000256" key="3">
    <source>
        <dbReference type="ARBA" id="ARBA00022475"/>
    </source>
</evidence>
<dbReference type="Proteomes" id="UP000228987">
    <property type="component" value="Unassembled WGS sequence"/>
</dbReference>
<dbReference type="GO" id="GO:0008360">
    <property type="term" value="P:regulation of cell shape"/>
    <property type="evidence" value="ECO:0007669"/>
    <property type="project" value="UniProtKB-UniRule"/>
</dbReference>
<organism evidence="10 11">
    <name type="scientific">SAR86 cluster bacterium</name>
    <dbReference type="NCBI Taxonomy" id="2030880"/>
    <lineage>
        <taxon>Bacteria</taxon>
        <taxon>Pseudomonadati</taxon>
        <taxon>Pseudomonadota</taxon>
        <taxon>Gammaproteobacteria</taxon>
        <taxon>SAR86 cluster</taxon>
    </lineage>
</organism>
<evidence type="ECO:0000256" key="9">
    <source>
        <dbReference type="SAM" id="Phobius"/>
    </source>
</evidence>
<comment type="subcellular location">
    <subcellularLocation>
        <location evidence="8">Cell inner membrane</location>
    </subcellularLocation>
    <subcellularLocation>
        <location evidence="1">Cell membrane</location>
        <topology evidence="1">Multi-pass membrane protein</topology>
    </subcellularLocation>
</comment>
<dbReference type="PANTHER" id="PTHR37484">
    <property type="entry name" value="ROD SHAPE-DETERMINING PROTEIN MRED"/>
    <property type="match status" value="1"/>
</dbReference>
<dbReference type="InterPro" id="IPR026034">
    <property type="entry name" value="MreD_proteobac"/>
</dbReference>
<comment type="caution">
    <text evidence="10">The sequence shown here is derived from an EMBL/GenBank/DDBJ whole genome shotgun (WGS) entry which is preliminary data.</text>
</comment>
<dbReference type="InterPro" id="IPR007227">
    <property type="entry name" value="Cell_shape_determining_MreD"/>
</dbReference>
<dbReference type="EMBL" id="NVWI01000002">
    <property type="protein sequence ID" value="PCJ42611.1"/>
    <property type="molecule type" value="Genomic_DNA"/>
</dbReference>
<comment type="similarity">
    <text evidence="2 8">Belongs to the MreD family.</text>
</comment>
<feature type="transmembrane region" description="Helical" evidence="9">
    <location>
        <begin position="138"/>
        <end position="157"/>
    </location>
</feature>
<evidence type="ECO:0000256" key="8">
    <source>
        <dbReference type="PIRNR" id="PIRNR018472"/>
    </source>
</evidence>
<evidence type="ECO:0000256" key="7">
    <source>
        <dbReference type="ARBA" id="ARBA00023136"/>
    </source>
</evidence>
<keyword evidence="3 8" id="KW-1003">Cell membrane</keyword>
<feature type="transmembrane region" description="Helical" evidence="9">
    <location>
        <begin position="76"/>
        <end position="96"/>
    </location>
</feature>
<keyword evidence="6 9" id="KW-1133">Transmembrane helix</keyword>
<evidence type="ECO:0000256" key="4">
    <source>
        <dbReference type="ARBA" id="ARBA00022692"/>
    </source>
</evidence>
<keyword evidence="7 8" id="KW-0472">Membrane</keyword>
<name>A0A2A5CGI4_9GAMM</name>